<evidence type="ECO:0000313" key="7">
    <source>
        <dbReference type="EMBL" id="NEL56066.1"/>
    </source>
</evidence>
<comment type="subcellular location">
    <subcellularLocation>
        <location evidence="1 6">Membrane</location>
        <topology evidence="1 6">Multi-pass membrane protein</topology>
    </subcellularLocation>
</comment>
<keyword evidence="8" id="KW-1185">Reference proteome</keyword>
<accession>A0A7K3WI66</accession>
<feature type="transmembrane region" description="Helical" evidence="6">
    <location>
        <begin position="116"/>
        <end position="134"/>
    </location>
</feature>
<organism evidence="7 8">
    <name type="scientific">Goekera deserti</name>
    <dbReference type="NCBI Taxonomy" id="2497753"/>
    <lineage>
        <taxon>Bacteria</taxon>
        <taxon>Bacillati</taxon>
        <taxon>Actinomycetota</taxon>
        <taxon>Actinomycetes</taxon>
        <taxon>Geodermatophilales</taxon>
        <taxon>Geodermatophilaceae</taxon>
        <taxon>Goekera</taxon>
    </lineage>
</organism>
<comment type="similarity">
    <text evidence="2 6">Belongs to the GDT1 family.</text>
</comment>
<gene>
    <name evidence="7" type="ORF">G1H19_19000</name>
</gene>
<feature type="transmembrane region" description="Helical" evidence="6">
    <location>
        <begin position="223"/>
        <end position="241"/>
    </location>
</feature>
<feature type="transmembrane region" description="Helical" evidence="6">
    <location>
        <begin position="47"/>
        <end position="66"/>
    </location>
</feature>
<dbReference type="PANTHER" id="PTHR12608:SF1">
    <property type="entry name" value="TRANSMEMBRANE PROTEIN 165"/>
    <property type="match status" value="1"/>
</dbReference>
<feature type="transmembrane region" description="Helical" evidence="6">
    <location>
        <begin position="193"/>
        <end position="211"/>
    </location>
</feature>
<evidence type="ECO:0000256" key="5">
    <source>
        <dbReference type="ARBA" id="ARBA00023136"/>
    </source>
</evidence>
<dbReference type="AlphaFoldDB" id="A0A7K3WI66"/>
<feature type="transmembrane region" description="Helical" evidence="6">
    <location>
        <begin position="86"/>
        <end position="110"/>
    </location>
</feature>
<evidence type="ECO:0000256" key="2">
    <source>
        <dbReference type="ARBA" id="ARBA00009190"/>
    </source>
</evidence>
<evidence type="ECO:0000256" key="1">
    <source>
        <dbReference type="ARBA" id="ARBA00004141"/>
    </source>
</evidence>
<dbReference type="PANTHER" id="PTHR12608">
    <property type="entry name" value="TRANSMEMBRANE PROTEIN HTP-1 RELATED"/>
    <property type="match status" value="1"/>
</dbReference>
<dbReference type="GO" id="GO:0016020">
    <property type="term" value="C:membrane"/>
    <property type="evidence" value="ECO:0007669"/>
    <property type="project" value="UniProtKB-SubCell"/>
</dbReference>
<dbReference type="Proteomes" id="UP000470470">
    <property type="component" value="Unassembled WGS sequence"/>
</dbReference>
<sequence>MLARTRACPVSGPAPGVRVGETFDRVHTCALPVGGTPPPTAACRAEARTPVVLSVIATAFIVVLPVELPDKTLFAALVLATRFRPLPVFAGVGAAFALQSAIAVTAGSLLSLLPEAVVSSVVAVLFLVGAVLLWRSATAGPEDDEQDAAAREPVSAMRAAAISFGVLFAAEWGDLSQLATAGLAASYDDPLSVFAGAWAALLVVSGLGILLGRTLADRLPIPLIRRVAATLFGVFAVVAAVETVRLLTS</sequence>
<name>A0A7K3WI66_9ACTN</name>
<protein>
    <recommendedName>
        <fullName evidence="6">GDT1 family protein</fullName>
    </recommendedName>
</protein>
<keyword evidence="3 6" id="KW-0812">Transmembrane</keyword>
<comment type="caution">
    <text evidence="7">The sequence shown here is derived from an EMBL/GenBank/DDBJ whole genome shotgun (WGS) entry which is preliminary data.</text>
</comment>
<evidence type="ECO:0000256" key="4">
    <source>
        <dbReference type="ARBA" id="ARBA00022989"/>
    </source>
</evidence>
<evidence type="ECO:0000256" key="3">
    <source>
        <dbReference type="ARBA" id="ARBA00022692"/>
    </source>
</evidence>
<reference evidence="7 8" key="1">
    <citation type="submission" date="2020-02" db="EMBL/GenBank/DDBJ databases">
        <title>The whole genome sequence of CPCC 205119.</title>
        <authorList>
            <person name="Jiang Z."/>
        </authorList>
    </citation>
    <scope>NUCLEOTIDE SEQUENCE [LARGE SCALE GENOMIC DNA]</scope>
    <source>
        <strain evidence="7 8">CPCC 205119</strain>
    </source>
</reference>
<dbReference type="EMBL" id="JAAGWK010000029">
    <property type="protein sequence ID" value="NEL56066.1"/>
    <property type="molecule type" value="Genomic_DNA"/>
</dbReference>
<dbReference type="InterPro" id="IPR001727">
    <property type="entry name" value="GDT1-like"/>
</dbReference>
<keyword evidence="4 6" id="KW-1133">Transmembrane helix</keyword>
<keyword evidence="5 6" id="KW-0472">Membrane</keyword>
<dbReference type="GO" id="GO:0046873">
    <property type="term" value="F:metal ion transmembrane transporter activity"/>
    <property type="evidence" value="ECO:0007669"/>
    <property type="project" value="InterPro"/>
</dbReference>
<dbReference type="Pfam" id="PF01169">
    <property type="entry name" value="GDT1"/>
    <property type="match status" value="2"/>
</dbReference>
<evidence type="ECO:0000313" key="8">
    <source>
        <dbReference type="Proteomes" id="UP000470470"/>
    </source>
</evidence>
<proteinExistence type="inferred from homology"/>
<evidence type="ECO:0000256" key="6">
    <source>
        <dbReference type="RuleBase" id="RU365102"/>
    </source>
</evidence>